<dbReference type="OrthoDB" id="496451at2759"/>
<feature type="domain" description="Methyltransferase" evidence="1">
    <location>
        <begin position="11"/>
        <end position="115"/>
    </location>
</feature>
<dbReference type="Gene3D" id="2.20.130.10">
    <property type="entry name" value="CAC2371-like domains"/>
    <property type="match status" value="1"/>
</dbReference>
<evidence type="ECO:0000313" key="2">
    <source>
        <dbReference type="EMBL" id="ABO94310.1"/>
    </source>
</evidence>
<dbReference type="GeneID" id="4999757"/>
<dbReference type="HOGENOM" id="CLU_067675_0_0_1"/>
<accession>A4RS46</accession>
<keyword evidence="3" id="KW-1185">Reference proteome</keyword>
<dbReference type="Gene3D" id="3.40.50.150">
    <property type="entry name" value="Vaccinia Virus protein VP39"/>
    <property type="match status" value="1"/>
</dbReference>
<dbReference type="Gramene" id="ABO94310">
    <property type="protein sequence ID" value="ABO94310"/>
    <property type="gene ID" value="OSTLU_14015"/>
</dbReference>
<dbReference type="CDD" id="cd02440">
    <property type="entry name" value="AdoMet_MTases"/>
    <property type="match status" value="1"/>
</dbReference>
<organism evidence="2 3">
    <name type="scientific">Ostreococcus lucimarinus (strain CCE9901)</name>
    <dbReference type="NCBI Taxonomy" id="436017"/>
    <lineage>
        <taxon>Eukaryota</taxon>
        <taxon>Viridiplantae</taxon>
        <taxon>Chlorophyta</taxon>
        <taxon>Mamiellophyceae</taxon>
        <taxon>Mamiellales</taxon>
        <taxon>Bathycoccaceae</taxon>
        <taxon>Ostreococcus</taxon>
    </lineage>
</organism>
<reference evidence="2 3" key="1">
    <citation type="journal article" date="2007" name="Proc. Natl. Acad. Sci. U.S.A.">
        <title>The tiny eukaryote Ostreococcus provides genomic insights into the paradox of plankton speciation.</title>
        <authorList>
            <person name="Palenik B."/>
            <person name="Grimwood J."/>
            <person name="Aerts A."/>
            <person name="Rouze P."/>
            <person name="Salamov A."/>
            <person name="Putnam N."/>
            <person name="Dupont C."/>
            <person name="Jorgensen R."/>
            <person name="Derelle E."/>
            <person name="Rombauts S."/>
            <person name="Zhou K."/>
            <person name="Otillar R."/>
            <person name="Merchant S.S."/>
            <person name="Podell S."/>
            <person name="Gaasterland T."/>
            <person name="Napoli C."/>
            <person name="Gendler K."/>
            <person name="Manuell A."/>
            <person name="Tai V."/>
            <person name="Vallon O."/>
            <person name="Piganeau G."/>
            <person name="Jancek S."/>
            <person name="Heijde M."/>
            <person name="Jabbari K."/>
            <person name="Bowler C."/>
            <person name="Lohr M."/>
            <person name="Robbens S."/>
            <person name="Werner G."/>
            <person name="Dubchak I."/>
            <person name="Pazour G.J."/>
            <person name="Ren Q."/>
            <person name="Paulsen I."/>
            <person name="Delwiche C."/>
            <person name="Schmutz J."/>
            <person name="Rokhsar D."/>
            <person name="Van de Peer Y."/>
            <person name="Moreau H."/>
            <person name="Grigoriev I.V."/>
        </authorList>
    </citation>
    <scope>NUCLEOTIDE SEQUENCE [LARGE SCALE GENOMIC DNA]</scope>
    <source>
        <strain evidence="2 3">CCE9901</strain>
    </source>
</reference>
<sequence length="243" mass="26269">MDATRTVASALELGAGPAWHSVAAAKGGIQAVALEQNAAMRAHAMNKLAALGDAAPRNIRIVEGDMRDVAMAPTTKPEGGFDVALMLLGTAAHLLTHDDAMRCFKSVRENLRPGGLFIVELEHPWDLFSGEIAQGQGDAWERVDEEKGVKVYVEWGRDGDNFDIESQIYERTVSFSLVDASTEAVLKIVQEVVPCKIFTAPEMVALANAAGLEFAAAYGDMDGRIALDDENAHNMIMIFRRPS</sequence>
<dbReference type="OMA" id="PCKIFTA"/>
<proteinExistence type="predicted"/>
<dbReference type="Pfam" id="PF13649">
    <property type="entry name" value="Methyltransf_25"/>
    <property type="match status" value="1"/>
</dbReference>
<gene>
    <name evidence="2" type="ORF">OSTLU_14015</name>
</gene>
<dbReference type="KEGG" id="olu:OSTLU_14015"/>
<dbReference type="AlphaFoldDB" id="A4RS46"/>
<dbReference type="RefSeq" id="XP_001416018.1">
    <property type="nucleotide sequence ID" value="XM_001415981.1"/>
</dbReference>
<dbReference type="InterPro" id="IPR041698">
    <property type="entry name" value="Methyltransf_25"/>
</dbReference>
<dbReference type="SUPFAM" id="SSF53335">
    <property type="entry name" value="S-adenosyl-L-methionine-dependent methyltransferases"/>
    <property type="match status" value="1"/>
</dbReference>
<evidence type="ECO:0000259" key="1">
    <source>
        <dbReference type="Pfam" id="PF13649"/>
    </source>
</evidence>
<protein>
    <recommendedName>
        <fullName evidence="1">Methyltransferase domain-containing protein</fullName>
    </recommendedName>
</protein>
<dbReference type="EMBL" id="CP000581">
    <property type="protein sequence ID" value="ABO94310.1"/>
    <property type="molecule type" value="Genomic_DNA"/>
</dbReference>
<dbReference type="InterPro" id="IPR029063">
    <property type="entry name" value="SAM-dependent_MTases_sf"/>
</dbReference>
<name>A4RS46_OSTLU</name>
<dbReference type="STRING" id="436017.A4RS46"/>
<dbReference type="eggNOG" id="ENOG502S46S">
    <property type="taxonomic scope" value="Eukaryota"/>
</dbReference>
<evidence type="ECO:0000313" key="3">
    <source>
        <dbReference type="Proteomes" id="UP000001568"/>
    </source>
</evidence>
<dbReference type="Proteomes" id="UP000001568">
    <property type="component" value="Chromosome 1"/>
</dbReference>